<evidence type="ECO:0000313" key="1">
    <source>
        <dbReference type="EMBL" id="CAI9167208.1"/>
    </source>
</evidence>
<keyword evidence="2" id="KW-1185">Reference proteome</keyword>
<dbReference type="Proteomes" id="UP001176941">
    <property type="component" value="Chromosome 26"/>
</dbReference>
<evidence type="ECO:0000313" key="2">
    <source>
        <dbReference type="Proteomes" id="UP001176941"/>
    </source>
</evidence>
<name>A0ABN8Z3I1_RANTA</name>
<dbReference type="EMBL" id="OX459962">
    <property type="protein sequence ID" value="CAI9167208.1"/>
    <property type="molecule type" value="Genomic_DNA"/>
</dbReference>
<reference evidence="1" key="1">
    <citation type="submission" date="2023-04" db="EMBL/GenBank/DDBJ databases">
        <authorList>
            <consortium name="ELIXIR-Norway"/>
        </authorList>
    </citation>
    <scope>NUCLEOTIDE SEQUENCE [LARGE SCALE GENOMIC DNA]</scope>
</reference>
<gene>
    <name evidence="1" type="ORF">MRATA1EN1_LOCUS16170</name>
</gene>
<sequence length="199" mass="21776">MPFGGLFGRIVTVLVKFFKSIKPVAFMTGLCMWEACGLGVALSSGTDQVCHTAYQCRLKLAPSLALLRAAVLAIRALGRCFRVSQTLTNVGERVGWFLPGIQVSVWSTAGLVSTWWKIRGSQSRKRVDGMWAKVYLPLVMFSPGLCDEGAGLMQSALFSQGGRKCVGNTSGWAGLSELHLYLVYFHFLFIGLNMNQVQS</sequence>
<organism evidence="1 2">
    <name type="scientific">Rangifer tarandus platyrhynchus</name>
    <name type="common">Svalbard reindeer</name>
    <dbReference type="NCBI Taxonomy" id="3082113"/>
    <lineage>
        <taxon>Eukaryota</taxon>
        <taxon>Metazoa</taxon>
        <taxon>Chordata</taxon>
        <taxon>Craniata</taxon>
        <taxon>Vertebrata</taxon>
        <taxon>Euteleostomi</taxon>
        <taxon>Mammalia</taxon>
        <taxon>Eutheria</taxon>
        <taxon>Laurasiatheria</taxon>
        <taxon>Artiodactyla</taxon>
        <taxon>Ruminantia</taxon>
        <taxon>Pecora</taxon>
        <taxon>Cervidae</taxon>
        <taxon>Odocoileinae</taxon>
        <taxon>Rangifer</taxon>
    </lineage>
</organism>
<proteinExistence type="predicted"/>
<protein>
    <submittedName>
        <fullName evidence="1">Uncharacterized protein</fullName>
    </submittedName>
</protein>
<accession>A0ABN8Z3I1</accession>